<dbReference type="SUPFAM" id="SSF52172">
    <property type="entry name" value="CheY-like"/>
    <property type="match status" value="1"/>
</dbReference>
<keyword evidence="3 8" id="KW-0238">DNA-binding</keyword>
<evidence type="ECO:0000256" key="2">
    <source>
        <dbReference type="ARBA" id="ARBA00023015"/>
    </source>
</evidence>
<dbReference type="InterPro" id="IPR039420">
    <property type="entry name" value="WalR-like"/>
</dbReference>
<dbReference type="CDD" id="cd06170">
    <property type="entry name" value="LuxR_C_like"/>
    <property type="match status" value="1"/>
</dbReference>
<dbReference type="OrthoDB" id="9808843at2"/>
<dbReference type="InterPro" id="IPR058245">
    <property type="entry name" value="NreC/VraR/RcsB-like_REC"/>
</dbReference>
<feature type="domain" description="Response regulatory" evidence="7">
    <location>
        <begin position="10"/>
        <end position="126"/>
    </location>
</feature>
<dbReference type="PANTHER" id="PTHR43214:SF24">
    <property type="entry name" value="TRANSCRIPTIONAL REGULATORY PROTEIN NARL-RELATED"/>
    <property type="match status" value="1"/>
</dbReference>
<dbReference type="Gene3D" id="3.40.50.2300">
    <property type="match status" value="1"/>
</dbReference>
<sequence>MDELTKNRIRVVLVDDEALVRAGLRLIIEGDQTIDIVGEAADGIDASAVVARTQPDVVLMDIRMPRRDGLETTSRVLASHPGIRVIVLTTFDADDAVLTALRNGASGFLLKDTPPADLIDAIHRVAAGRSILSPSVTEQLIDAVARQPDLSVRSAARARLDALTDRERDVAIHVARGASNTEIATQLFLSVGTVKTHLGRVFDKLQADNRVKVAMVVHDAGLN</sequence>
<evidence type="ECO:0000256" key="3">
    <source>
        <dbReference type="ARBA" id="ARBA00023125"/>
    </source>
</evidence>
<feature type="domain" description="HTH luxR-type" evidence="6">
    <location>
        <begin position="156"/>
        <end position="221"/>
    </location>
</feature>
<dbReference type="GO" id="GO:0003677">
    <property type="term" value="F:DNA binding"/>
    <property type="evidence" value="ECO:0007669"/>
    <property type="project" value="UniProtKB-KW"/>
</dbReference>
<evidence type="ECO:0000256" key="1">
    <source>
        <dbReference type="ARBA" id="ARBA00022553"/>
    </source>
</evidence>
<dbReference type="InterPro" id="IPR016032">
    <property type="entry name" value="Sig_transdc_resp-reg_C-effctor"/>
</dbReference>
<keyword evidence="4" id="KW-0804">Transcription</keyword>
<dbReference type="Pfam" id="PF00196">
    <property type="entry name" value="GerE"/>
    <property type="match status" value="1"/>
</dbReference>
<dbReference type="Pfam" id="PF00072">
    <property type="entry name" value="Response_reg"/>
    <property type="match status" value="1"/>
</dbReference>
<dbReference type="InterPro" id="IPR011006">
    <property type="entry name" value="CheY-like_superfamily"/>
</dbReference>
<evidence type="ECO:0000256" key="5">
    <source>
        <dbReference type="PROSITE-ProRule" id="PRU00169"/>
    </source>
</evidence>
<evidence type="ECO:0000313" key="9">
    <source>
        <dbReference type="Proteomes" id="UP000282460"/>
    </source>
</evidence>
<protein>
    <submittedName>
        <fullName evidence="8">DNA-binding response regulator</fullName>
    </submittedName>
</protein>
<keyword evidence="9" id="KW-1185">Reference proteome</keyword>
<dbReference type="PANTHER" id="PTHR43214">
    <property type="entry name" value="TWO-COMPONENT RESPONSE REGULATOR"/>
    <property type="match status" value="1"/>
</dbReference>
<dbReference type="RefSeq" id="WP_121659723.1">
    <property type="nucleotide sequence ID" value="NZ_BMEK01000002.1"/>
</dbReference>
<evidence type="ECO:0000313" key="8">
    <source>
        <dbReference type="EMBL" id="RLQ84677.1"/>
    </source>
</evidence>
<dbReference type="InterPro" id="IPR001789">
    <property type="entry name" value="Sig_transdc_resp-reg_receiver"/>
</dbReference>
<dbReference type="PRINTS" id="PR00038">
    <property type="entry name" value="HTHLUXR"/>
</dbReference>
<dbReference type="CDD" id="cd17535">
    <property type="entry name" value="REC_NarL-like"/>
    <property type="match status" value="1"/>
</dbReference>
<dbReference type="InterPro" id="IPR000792">
    <property type="entry name" value="Tscrpt_reg_LuxR_C"/>
</dbReference>
<keyword evidence="1 5" id="KW-0597">Phosphoprotein</keyword>
<evidence type="ECO:0000256" key="4">
    <source>
        <dbReference type="ARBA" id="ARBA00023163"/>
    </source>
</evidence>
<dbReference type="AlphaFoldDB" id="A0A3L7J292"/>
<dbReference type="PROSITE" id="PS50043">
    <property type="entry name" value="HTH_LUXR_2"/>
    <property type="match status" value="1"/>
</dbReference>
<comment type="caution">
    <text evidence="8">The sequence shown here is derived from an EMBL/GenBank/DDBJ whole genome shotgun (WGS) entry which is preliminary data.</text>
</comment>
<dbReference type="GO" id="GO:0006355">
    <property type="term" value="P:regulation of DNA-templated transcription"/>
    <property type="evidence" value="ECO:0007669"/>
    <property type="project" value="InterPro"/>
</dbReference>
<dbReference type="SMART" id="SM00421">
    <property type="entry name" value="HTH_LUXR"/>
    <property type="match status" value="1"/>
</dbReference>
<accession>A0A3L7J292</accession>
<evidence type="ECO:0000259" key="6">
    <source>
        <dbReference type="PROSITE" id="PS50043"/>
    </source>
</evidence>
<feature type="modified residue" description="4-aspartylphosphate" evidence="5">
    <location>
        <position position="61"/>
    </location>
</feature>
<organism evidence="8 9">
    <name type="scientific">Mycetocola zhadangensis</name>
    <dbReference type="NCBI Taxonomy" id="1164595"/>
    <lineage>
        <taxon>Bacteria</taxon>
        <taxon>Bacillati</taxon>
        <taxon>Actinomycetota</taxon>
        <taxon>Actinomycetes</taxon>
        <taxon>Micrococcales</taxon>
        <taxon>Microbacteriaceae</taxon>
        <taxon>Mycetocola</taxon>
    </lineage>
</organism>
<proteinExistence type="predicted"/>
<dbReference type="PROSITE" id="PS00622">
    <property type="entry name" value="HTH_LUXR_1"/>
    <property type="match status" value="1"/>
</dbReference>
<reference evidence="8 9" key="1">
    <citation type="submission" date="2018-10" db="EMBL/GenBank/DDBJ databases">
        <authorList>
            <person name="Li J."/>
        </authorList>
    </citation>
    <scope>NUCLEOTIDE SEQUENCE [LARGE SCALE GENOMIC DNA]</scope>
    <source>
        <strain evidence="8 9">ZD1-4</strain>
    </source>
</reference>
<name>A0A3L7J292_9MICO</name>
<dbReference type="SMART" id="SM00448">
    <property type="entry name" value="REC"/>
    <property type="match status" value="1"/>
</dbReference>
<dbReference type="EMBL" id="RCWJ01000002">
    <property type="protein sequence ID" value="RLQ84677.1"/>
    <property type="molecule type" value="Genomic_DNA"/>
</dbReference>
<keyword evidence="2" id="KW-0805">Transcription regulation</keyword>
<dbReference type="Proteomes" id="UP000282460">
    <property type="component" value="Unassembled WGS sequence"/>
</dbReference>
<dbReference type="SUPFAM" id="SSF46894">
    <property type="entry name" value="C-terminal effector domain of the bipartite response regulators"/>
    <property type="match status" value="1"/>
</dbReference>
<gene>
    <name evidence="8" type="ORF">D9V28_09375</name>
</gene>
<dbReference type="PROSITE" id="PS50110">
    <property type="entry name" value="RESPONSE_REGULATORY"/>
    <property type="match status" value="1"/>
</dbReference>
<dbReference type="GO" id="GO:0000160">
    <property type="term" value="P:phosphorelay signal transduction system"/>
    <property type="evidence" value="ECO:0007669"/>
    <property type="project" value="InterPro"/>
</dbReference>
<evidence type="ECO:0000259" key="7">
    <source>
        <dbReference type="PROSITE" id="PS50110"/>
    </source>
</evidence>